<dbReference type="RefSeq" id="WP_113862511.1">
    <property type="nucleotide sequence ID" value="NZ_QNRO01000008.1"/>
</dbReference>
<reference evidence="2 3" key="1">
    <citation type="submission" date="2018-06" db="EMBL/GenBank/DDBJ databases">
        <title>Freshwater and sediment microbial communities from various areas in North America, analyzing microbe dynamics in response to fracking.</title>
        <authorList>
            <person name="Lamendella R."/>
        </authorList>
    </citation>
    <scope>NUCLEOTIDE SEQUENCE [LARGE SCALE GENOMIC DNA]</scope>
    <source>
        <strain evidence="2 3">114J</strain>
    </source>
</reference>
<keyword evidence="1" id="KW-0732">Signal</keyword>
<comment type="caution">
    <text evidence="2">The sequence shown here is derived from an EMBL/GenBank/DDBJ whole genome shotgun (WGS) entry which is preliminary data.</text>
</comment>
<organism evidence="2 3">
    <name type="scientific">Marinobacter pelagius</name>
    <dbReference type="NCBI Taxonomy" id="379482"/>
    <lineage>
        <taxon>Bacteria</taxon>
        <taxon>Pseudomonadati</taxon>
        <taxon>Pseudomonadota</taxon>
        <taxon>Gammaproteobacteria</taxon>
        <taxon>Pseudomonadales</taxon>
        <taxon>Marinobacteraceae</taxon>
        <taxon>Marinobacter</taxon>
    </lineage>
</organism>
<sequence>MKQQAYGYAALAVFCLGLAPVAHAELEPISEERMGEVTGQAFMNIENLPVDTTASGHEFTRMTLNMDIETRVNIDDVVVGQIDGGADFAASHVALGHIAREGDGAQYDGVTYAAGEAVPFEAYDPYIELAVDPDEVNPDNSVGRLSGFRMGFKQARGSVSSNTTSFSGDIGLVINDSSGNPQQATLFGPDNLETTKRATQIGIADANGACVPGETCAALSQLRSLIVGADNGSGGTGFTDDFFIGFQREDVKWQSPDGANVIEAGQGVFINLPTNMTVDMSTLTGAGVPRLRTHQTDLGESLF</sequence>
<dbReference type="OrthoDB" id="6358750at2"/>
<evidence type="ECO:0000256" key="1">
    <source>
        <dbReference type="SAM" id="SignalP"/>
    </source>
</evidence>
<proteinExistence type="predicted"/>
<evidence type="ECO:0008006" key="4">
    <source>
        <dbReference type="Google" id="ProtNLM"/>
    </source>
</evidence>
<feature type="signal peptide" evidence="1">
    <location>
        <begin position="1"/>
        <end position="24"/>
    </location>
</feature>
<dbReference type="AlphaFoldDB" id="A0A366GQH7"/>
<dbReference type="Proteomes" id="UP000252995">
    <property type="component" value="Unassembled WGS sequence"/>
</dbReference>
<evidence type="ECO:0000313" key="3">
    <source>
        <dbReference type="Proteomes" id="UP000252995"/>
    </source>
</evidence>
<evidence type="ECO:0000313" key="2">
    <source>
        <dbReference type="EMBL" id="RBP29965.1"/>
    </source>
</evidence>
<name>A0A366GQH7_9GAMM</name>
<protein>
    <recommendedName>
        <fullName evidence="4">Porin</fullName>
    </recommendedName>
</protein>
<gene>
    <name evidence="2" type="ORF">DET50_1085</name>
</gene>
<accession>A0A366GQH7</accession>
<feature type="chain" id="PRO_5016752098" description="Porin" evidence="1">
    <location>
        <begin position="25"/>
        <end position="303"/>
    </location>
</feature>
<dbReference type="EMBL" id="QNRO01000008">
    <property type="protein sequence ID" value="RBP29965.1"/>
    <property type="molecule type" value="Genomic_DNA"/>
</dbReference>